<evidence type="ECO:0000256" key="5">
    <source>
        <dbReference type="ARBA" id="ARBA00022842"/>
    </source>
</evidence>
<dbReference type="Pfam" id="PF08442">
    <property type="entry name" value="ATP-grasp_2"/>
    <property type="match status" value="1"/>
</dbReference>
<comment type="catalytic activity">
    <reaction evidence="6">
        <text>GTP + succinate + CoA = succinyl-CoA + GDP + phosphate</text>
        <dbReference type="Rhea" id="RHEA:22120"/>
        <dbReference type="ChEBI" id="CHEBI:30031"/>
        <dbReference type="ChEBI" id="CHEBI:37565"/>
        <dbReference type="ChEBI" id="CHEBI:43474"/>
        <dbReference type="ChEBI" id="CHEBI:57287"/>
        <dbReference type="ChEBI" id="CHEBI:57292"/>
        <dbReference type="ChEBI" id="CHEBI:58189"/>
    </reaction>
</comment>
<keyword evidence="4 6" id="KW-0547">Nucleotide-binding</keyword>
<dbReference type="InterPro" id="IPR005809">
    <property type="entry name" value="Succ_CoA_ligase-like_bsu"/>
</dbReference>
<dbReference type="Proteomes" id="UP001244552">
    <property type="component" value="Unassembled WGS sequence"/>
</dbReference>
<dbReference type="HAMAP" id="MF_00558">
    <property type="entry name" value="Succ_CoA_beta"/>
    <property type="match status" value="1"/>
</dbReference>
<dbReference type="InterPro" id="IPR013815">
    <property type="entry name" value="ATP_grasp_subdomain_1"/>
</dbReference>
<dbReference type="InterPro" id="IPR017866">
    <property type="entry name" value="Succ-CoA_synthase_bsu_CS"/>
</dbReference>
<comment type="similarity">
    <text evidence="6">Belongs to the succinate/malate CoA ligase beta subunit family.</text>
</comment>
<feature type="binding site" evidence="6">
    <location>
        <position position="108"/>
    </location>
    <ligand>
        <name>ATP</name>
        <dbReference type="ChEBI" id="CHEBI:30616"/>
    </ligand>
</feature>
<comment type="caution">
    <text evidence="9">The sequence shown here is derived from an EMBL/GenBank/DDBJ whole genome shotgun (WGS) entry which is preliminary data.</text>
</comment>
<evidence type="ECO:0000256" key="3">
    <source>
        <dbReference type="ARBA" id="ARBA00022723"/>
    </source>
</evidence>
<dbReference type="Gene3D" id="3.30.1490.20">
    <property type="entry name" value="ATP-grasp fold, A domain"/>
    <property type="match status" value="1"/>
</dbReference>
<accession>A0ABU0MPL2</accession>
<feature type="binding site" evidence="6">
    <location>
        <position position="111"/>
    </location>
    <ligand>
        <name>ATP</name>
        <dbReference type="ChEBI" id="CHEBI:30616"/>
    </ligand>
</feature>
<comment type="function">
    <text evidence="6">Succinyl-CoA synthetase functions in the citric acid cycle (TCA), coupling the hydrolysis of succinyl-CoA to the synthesis of either ATP or GTP and thus represents the only step of substrate-level phosphorylation in the TCA. The beta subunit provides nucleotide specificity of the enzyme and binds the substrate succinate, while the binding sites for coenzyme A and phosphate are found in the alpha subunit.</text>
</comment>
<evidence type="ECO:0000256" key="6">
    <source>
        <dbReference type="HAMAP-Rule" id="MF_00558"/>
    </source>
</evidence>
<dbReference type="GO" id="GO:0004775">
    <property type="term" value="F:succinate-CoA ligase (ADP-forming) activity"/>
    <property type="evidence" value="ECO:0007669"/>
    <property type="project" value="UniProtKB-EC"/>
</dbReference>
<dbReference type="PROSITE" id="PS01217">
    <property type="entry name" value="SUCCINYL_COA_LIG_3"/>
    <property type="match status" value="1"/>
</dbReference>
<dbReference type="Pfam" id="PF00549">
    <property type="entry name" value="Ligase_CoA"/>
    <property type="match status" value="1"/>
</dbReference>
<feature type="binding site" evidence="6">
    <location>
        <position position="116"/>
    </location>
    <ligand>
        <name>ATP</name>
        <dbReference type="ChEBI" id="CHEBI:30616"/>
    </ligand>
</feature>
<sequence length="398" mass="42312">MNIHEYQAKGLLKKYGVAVPRGGVAYTPQEAETVARELGGPVWVVKSQIHAGGRGAGRFQGNPDGKGGVRVVKSIEEVGKNAAEMLNHVLVTKQTGAEGREVKRLYVEEGADIKRELYLGLLTDRASGRVTIIASTEGGMEIEEVAHNTPERIVKVAVDPVTGIQGYHTRKVAFALGLEGKQVSAAAKFITAAYKAFVELDCQIVEINPLIVTGSGDILALDAKMSFDDNALFRHKDVEELRDEAEEDPAEIEAAKHSLNYVKLDGNIGCMVNGAGLAMATMDIIKLYGGEPANFLDVGGGATKERVTAAFKLILSDSNVEGILVNIFGGIMRCDVIAEGVVAAAREVHLHVPLVVRLEGTNVDLGKKILAESGLPILSADNLADAAEKVVKAVKEAA</sequence>
<dbReference type="InterPro" id="IPR005811">
    <property type="entry name" value="SUCC_ACL_C"/>
</dbReference>
<dbReference type="Gene3D" id="3.40.50.261">
    <property type="entry name" value="Succinyl-CoA synthetase domains"/>
    <property type="match status" value="1"/>
</dbReference>
<feature type="binding site" evidence="6">
    <location>
        <position position="208"/>
    </location>
    <ligand>
        <name>Mg(2+)</name>
        <dbReference type="ChEBI" id="CHEBI:18420"/>
    </ligand>
</feature>
<keyword evidence="5 6" id="KW-0460">Magnesium</keyword>
<feature type="binding site" evidence="6">
    <location>
        <position position="46"/>
    </location>
    <ligand>
        <name>ATP</name>
        <dbReference type="ChEBI" id="CHEBI:30616"/>
    </ligand>
</feature>
<keyword evidence="6 7" id="KW-0067">ATP-binding</keyword>
<dbReference type="InterPro" id="IPR013650">
    <property type="entry name" value="ATP-grasp_succ-CoA_synth-type"/>
</dbReference>
<dbReference type="PIRSF" id="PIRSF001554">
    <property type="entry name" value="SucCS_beta"/>
    <property type="match status" value="1"/>
</dbReference>
<gene>
    <name evidence="6" type="primary">sucC</name>
    <name evidence="9" type="ORF">QO018_004142</name>
</gene>
<dbReference type="InterPro" id="IPR016102">
    <property type="entry name" value="Succinyl-CoA_synth-like"/>
</dbReference>
<reference evidence="9 10" key="1">
    <citation type="submission" date="2023-07" db="EMBL/GenBank/DDBJ databases">
        <title>Genomic Encyclopedia of Type Strains, Phase IV (KMG-IV): sequencing the most valuable type-strain genomes for metagenomic binning, comparative biology and taxonomic classification.</title>
        <authorList>
            <person name="Goeker M."/>
        </authorList>
    </citation>
    <scope>NUCLEOTIDE SEQUENCE [LARGE SCALE GENOMIC DNA]</scope>
    <source>
        <strain evidence="9 10">DSM 19922</strain>
    </source>
</reference>
<evidence type="ECO:0000313" key="10">
    <source>
        <dbReference type="Proteomes" id="UP001244552"/>
    </source>
</evidence>
<dbReference type="NCBIfam" id="TIGR01016">
    <property type="entry name" value="sucCoAbeta"/>
    <property type="match status" value="1"/>
</dbReference>
<organism evidence="9 10">
    <name type="scientific">Azospirillum picis</name>
    <dbReference type="NCBI Taxonomy" id="488438"/>
    <lineage>
        <taxon>Bacteria</taxon>
        <taxon>Pseudomonadati</taxon>
        <taxon>Pseudomonadota</taxon>
        <taxon>Alphaproteobacteria</taxon>
        <taxon>Rhodospirillales</taxon>
        <taxon>Azospirillaceae</taxon>
        <taxon>Azospirillum</taxon>
    </lineage>
</organism>
<dbReference type="Gene3D" id="3.30.470.20">
    <property type="entry name" value="ATP-grasp fold, B domain"/>
    <property type="match status" value="1"/>
</dbReference>
<feature type="binding site" evidence="6">
    <location>
        <begin position="53"/>
        <end position="55"/>
    </location>
    <ligand>
        <name>ATP</name>
        <dbReference type="ChEBI" id="CHEBI:30616"/>
    </ligand>
</feature>
<evidence type="ECO:0000256" key="2">
    <source>
        <dbReference type="ARBA" id="ARBA00022598"/>
    </source>
</evidence>
<evidence type="ECO:0000256" key="7">
    <source>
        <dbReference type="PROSITE-ProRule" id="PRU00409"/>
    </source>
</evidence>
<comment type="pathway">
    <text evidence="6">Carbohydrate metabolism; tricarboxylic acid cycle; succinate from succinyl-CoA (ligase route): step 1/1.</text>
</comment>
<evidence type="ECO:0000256" key="1">
    <source>
        <dbReference type="ARBA" id="ARBA00022532"/>
    </source>
</evidence>
<dbReference type="PROSITE" id="PS50975">
    <property type="entry name" value="ATP_GRASP"/>
    <property type="match status" value="1"/>
</dbReference>
<feature type="binding site" evidence="6">
    <location>
        <position position="273"/>
    </location>
    <ligand>
        <name>substrate</name>
        <note>ligand shared with subunit alpha</note>
    </ligand>
</feature>
<evidence type="ECO:0000259" key="8">
    <source>
        <dbReference type="PROSITE" id="PS50975"/>
    </source>
</evidence>
<dbReference type="PANTHER" id="PTHR11815">
    <property type="entry name" value="SUCCINYL-COA SYNTHETASE BETA CHAIN"/>
    <property type="match status" value="1"/>
</dbReference>
<evidence type="ECO:0000256" key="4">
    <source>
        <dbReference type="ARBA" id="ARBA00022741"/>
    </source>
</evidence>
<dbReference type="EC" id="6.2.1.5" evidence="6"/>
<dbReference type="RefSeq" id="WP_209985602.1">
    <property type="nucleotide sequence ID" value="NZ_JAGINO010000017.1"/>
</dbReference>
<name>A0ABU0MPL2_9PROT</name>
<dbReference type="SUPFAM" id="SSF52210">
    <property type="entry name" value="Succinyl-CoA synthetase domains"/>
    <property type="match status" value="1"/>
</dbReference>
<keyword evidence="2 6" id="KW-0436">Ligase</keyword>
<feature type="domain" description="ATP-grasp" evidence="8">
    <location>
        <begin position="9"/>
        <end position="236"/>
    </location>
</feature>
<comment type="catalytic activity">
    <reaction evidence="6">
        <text>succinate + ATP + CoA = succinyl-CoA + ADP + phosphate</text>
        <dbReference type="Rhea" id="RHEA:17661"/>
        <dbReference type="ChEBI" id="CHEBI:30031"/>
        <dbReference type="ChEBI" id="CHEBI:30616"/>
        <dbReference type="ChEBI" id="CHEBI:43474"/>
        <dbReference type="ChEBI" id="CHEBI:57287"/>
        <dbReference type="ChEBI" id="CHEBI:57292"/>
        <dbReference type="ChEBI" id="CHEBI:456216"/>
        <dbReference type="EC" id="6.2.1.5"/>
    </reaction>
</comment>
<keyword evidence="10" id="KW-1185">Reference proteome</keyword>
<dbReference type="NCBIfam" id="NF001913">
    <property type="entry name" value="PRK00696.1"/>
    <property type="match status" value="1"/>
</dbReference>
<evidence type="ECO:0000313" key="9">
    <source>
        <dbReference type="EMBL" id="MDQ0535264.1"/>
    </source>
</evidence>
<protein>
    <recommendedName>
        <fullName evidence="6">Succinate--CoA ligase [ADP-forming] subunit beta</fullName>
        <ecNumber evidence="6">6.2.1.5</ecNumber>
    </recommendedName>
    <alternativeName>
        <fullName evidence="6">Succinyl-CoA synthetase subunit beta</fullName>
        <shortName evidence="6">SCS-beta</shortName>
    </alternativeName>
</protein>
<dbReference type="EMBL" id="JAUSVU010000017">
    <property type="protein sequence ID" value="MDQ0535264.1"/>
    <property type="molecule type" value="Genomic_DNA"/>
</dbReference>
<comment type="cofactor">
    <cofactor evidence="6">
        <name>Mg(2+)</name>
        <dbReference type="ChEBI" id="CHEBI:18420"/>
    </cofactor>
    <text evidence="6">Binds 1 Mg(2+) ion per subunit.</text>
</comment>
<keyword evidence="1 6" id="KW-0816">Tricarboxylic acid cycle</keyword>
<dbReference type="PANTHER" id="PTHR11815:SF10">
    <property type="entry name" value="SUCCINATE--COA LIGASE [GDP-FORMING] SUBUNIT BETA, MITOCHONDRIAL"/>
    <property type="match status" value="1"/>
</dbReference>
<dbReference type="InterPro" id="IPR011761">
    <property type="entry name" value="ATP-grasp"/>
</dbReference>
<comment type="subunit">
    <text evidence="6">Heterotetramer of two alpha and two beta subunits.</text>
</comment>
<proteinExistence type="inferred from homology"/>
<keyword evidence="3 6" id="KW-0479">Metal-binding</keyword>
<dbReference type="SUPFAM" id="SSF56059">
    <property type="entry name" value="Glutathione synthetase ATP-binding domain-like"/>
    <property type="match status" value="1"/>
</dbReference>
<feature type="binding site" evidence="6">
    <location>
        <begin position="330"/>
        <end position="332"/>
    </location>
    <ligand>
        <name>substrate</name>
        <note>ligand shared with subunit alpha</note>
    </ligand>
</feature>
<feature type="binding site" evidence="6">
    <location>
        <position position="222"/>
    </location>
    <ligand>
        <name>Mg(2+)</name>
        <dbReference type="ChEBI" id="CHEBI:18420"/>
    </ligand>
</feature>